<gene>
    <name evidence="1" type="ORF">ACFYY5_04460</name>
</gene>
<comment type="caution">
    <text evidence="1">The sequence shown here is derived from an EMBL/GenBank/DDBJ whole genome shotgun (WGS) entry which is preliminary data.</text>
</comment>
<dbReference type="RefSeq" id="WP_195022061.1">
    <property type="nucleotide sequence ID" value="NZ_JADLPS010000002.1"/>
</dbReference>
<organism evidence="1 2">
    <name type="scientific">Nocardia elegans</name>
    <dbReference type="NCBI Taxonomy" id="300029"/>
    <lineage>
        <taxon>Bacteria</taxon>
        <taxon>Bacillati</taxon>
        <taxon>Actinomycetota</taxon>
        <taxon>Actinomycetes</taxon>
        <taxon>Mycobacteriales</taxon>
        <taxon>Nocardiaceae</taxon>
        <taxon>Nocardia</taxon>
    </lineage>
</organism>
<name>A0ABW6TA10_9NOCA</name>
<dbReference type="Proteomes" id="UP001602089">
    <property type="component" value="Unassembled WGS sequence"/>
</dbReference>
<dbReference type="EMBL" id="JBIATK010000001">
    <property type="protein sequence ID" value="MFF4022077.1"/>
    <property type="molecule type" value="Genomic_DNA"/>
</dbReference>
<reference evidence="1 2" key="1">
    <citation type="submission" date="2024-10" db="EMBL/GenBank/DDBJ databases">
        <title>The Natural Products Discovery Center: Release of the First 8490 Sequenced Strains for Exploring Actinobacteria Biosynthetic Diversity.</title>
        <authorList>
            <person name="Kalkreuter E."/>
            <person name="Kautsar S.A."/>
            <person name="Yang D."/>
            <person name="Bader C.D."/>
            <person name="Teijaro C.N."/>
            <person name="Fluegel L."/>
            <person name="Davis C.M."/>
            <person name="Simpson J.R."/>
            <person name="Lauterbach L."/>
            <person name="Steele A.D."/>
            <person name="Gui C."/>
            <person name="Meng S."/>
            <person name="Li G."/>
            <person name="Viehrig K."/>
            <person name="Ye F."/>
            <person name="Su P."/>
            <person name="Kiefer A.F."/>
            <person name="Nichols A."/>
            <person name="Cepeda A.J."/>
            <person name="Yan W."/>
            <person name="Fan B."/>
            <person name="Jiang Y."/>
            <person name="Adhikari A."/>
            <person name="Zheng C.-J."/>
            <person name="Schuster L."/>
            <person name="Cowan T.M."/>
            <person name="Smanski M.J."/>
            <person name="Chevrette M.G."/>
            <person name="De Carvalho L.P.S."/>
            <person name="Shen B."/>
        </authorList>
    </citation>
    <scope>NUCLEOTIDE SEQUENCE [LARGE SCALE GENOMIC DNA]</scope>
    <source>
        <strain evidence="1 2">NPDC001867</strain>
    </source>
</reference>
<keyword evidence="2" id="KW-1185">Reference proteome</keyword>
<evidence type="ECO:0000313" key="1">
    <source>
        <dbReference type="EMBL" id="MFF4022077.1"/>
    </source>
</evidence>
<proteinExistence type="predicted"/>
<sequence>MGDPLSETLKIDGADAAILARNVKAYAGEIKGVKYGEAATIVTNGFPGFTIGEACTTAGTAALQALQDLSTVLDVIGDNTVTVSAKFLHIDEARARDFDRAESGR</sequence>
<accession>A0ABW6TA10</accession>
<protein>
    <submittedName>
        <fullName evidence="1">Uncharacterized protein</fullName>
    </submittedName>
</protein>
<evidence type="ECO:0000313" key="2">
    <source>
        <dbReference type="Proteomes" id="UP001602089"/>
    </source>
</evidence>